<accession>A0ABW5D389</accession>
<dbReference type="EMBL" id="JBHUIT010000001">
    <property type="protein sequence ID" value="MFD2255252.1"/>
    <property type="molecule type" value="Genomic_DNA"/>
</dbReference>
<keyword evidence="2" id="KW-1185">Reference proteome</keyword>
<evidence type="ECO:0000313" key="2">
    <source>
        <dbReference type="Proteomes" id="UP001597375"/>
    </source>
</evidence>
<name>A0ABW5D389_9BACT</name>
<dbReference type="RefSeq" id="WP_386817914.1">
    <property type="nucleotide sequence ID" value="NZ_JBHUIT010000001.1"/>
</dbReference>
<proteinExistence type="predicted"/>
<reference evidence="2" key="1">
    <citation type="journal article" date="2019" name="Int. J. Syst. Evol. Microbiol.">
        <title>The Global Catalogue of Microorganisms (GCM) 10K type strain sequencing project: providing services to taxonomists for standard genome sequencing and annotation.</title>
        <authorList>
            <consortium name="The Broad Institute Genomics Platform"/>
            <consortium name="The Broad Institute Genome Sequencing Center for Infectious Disease"/>
            <person name="Wu L."/>
            <person name="Ma J."/>
        </authorList>
    </citation>
    <scope>NUCLEOTIDE SEQUENCE [LARGE SCALE GENOMIC DNA]</scope>
    <source>
        <strain evidence="2">CGMCC 4.7106</strain>
    </source>
</reference>
<organism evidence="1 2">
    <name type="scientific">Luteolibacter algae</name>
    <dbReference type="NCBI Taxonomy" id="454151"/>
    <lineage>
        <taxon>Bacteria</taxon>
        <taxon>Pseudomonadati</taxon>
        <taxon>Verrucomicrobiota</taxon>
        <taxon>Verrucomicrobiia</taxon>
        <taxon>Verrucomicrobiales</taxon>
        <taxon>Verrucomicrobiaceae</taxon>
        <taxon>Luteolibacter</taxon>
    </lineage>
</organism>
<protein>
    <submittedName>
        <fullName evidence="1">Uncharacterized protein</fullName>
    </submittedName>
</protein>
<dbReference type="Proteomes" id="UP001597375">
    <property type="component" value="Unassembled WGS sequence"/>
</dbReference>
<comment type="caution">
    <text evidence="1">The sequence shown here is derived from an EMBL/GenBank/DDBJ whole genome shotgun (WGS) entry which is preliminary data.</text>
</comment>
<evidence type="ECO:0000313" key="1">
    <source>
        <dbReference type="EMBL" id="MFD2255252.1"/>
    </source>
</evidence>
<gene>
    <name evidence="1" type="ORF">ACFSSA_01060</name>
</gene>
<sequence length="154" mass="18444">MHIRFTEQELVTLVEMLSLAANVASWNQQESADQKLAEYESFESKMLEKAANNGLASMIEFDEETQRFRVRRDLEEKTFYHECYEEFRNESFWDELTVRLADRDLARSIGQKAWECMTEEQRREKTIGWEKRYWEEFSRNGIERVVVLTPPDEG</sequence>